<feature type="domain" description="AMMECR1" evidence="1">
    <location>
        <begin position="1"/>
        <end position="204"/>
    </location>
</feature>
<dbReference type="InterPro" id="IPR036071">
    <property type="entry name" value="AMMECR1_dom_sf"/>
</dbReference>
<name>H8WYY0_CANO9</name>
<organism evidence="2 3">
    <name type="scientific">Candida orthopsilosis (strain 90-125)</name>
    <name type="common">Yeast</name>
    <dbReference type="NCBI Taxonomy" id="1136231"/>
    <lineage>
        <taxon>Eukaryota</taxon>
        <taxon>Fungi</taxon>
        <taxon>Dikarya</taxon>
        <taxon>Ascomycota</taxon>
        <taxon>Saccharomycotina</taxon>
        <taxon>Pichiomycetes</taxon>
        <taxon>Debaryomycetaceae</taxon>
        <taxon>Candida/Lodderomyces clade</taxon>
        <taxon>Candida</taxon>
    </lineage>
</organism>
<dbReference type="GeneID" id="14536835"/>
<dbReference type="InterPro" id="IPR027485">
    <property type="entry name" value="AMMECR1_N"/>
</dbReference>
<dbReference type="eggNOG" id="KOG3274">
    <property type="taxonomic scope" value="Eukaryota"/>
</dbReference>
<dbReference type="KEGG" id="cot:CORT_0A12270"/>
<dbReference type="PROSITE" id="PS51112">
    <property type="entry name" value="AMMECR1"/>
    <property type="match status" value="1"/>
</dbReference>
<reference evidence="2 3" key="1">
    <citation type="journal article" date="2012" name="PLoS ONE">
        <title>Sequence and analysis of the genome of the pathogenic yeast Candida orthopsilosis.</title>
        <authorList>
            <person name="Riccombeni A."/>
            <person name="Vidanes G."/>
            <person name="Proux-Wera E."/>
            <person name="Wolfe K.H."/>
            <person name="Butler G."/>
        </authorList>
    </citation>
    <scope>NUCLEOTIDE SEQUENCE [LARGE SCALE GENOMIC DNA]</scope>
    <source>
        <strain evidence="2 3">Co 90-125</strain>
    </source>
</reference>
<evidence type="ECO:0000259" key="1">
    <source>
        <dbReference type="PROSITE" id="PS51112"/>
    </source>
</evidence>
<dbReference type="InterPro" id="IPR023473">
    <property type="entry name" value="AMMECR1"/>
</dbReference>
<protein>
    <recommendedName>
        <fullName evidence="1">AMMECR1 domain-containing protein</fullName>
    </recommendedName>
</protein>
<dbReference type="EMBL" id="HE681719">
    <property type="protein sequence ID" value="CCG21612.1"/>
    <property type="molecule type" value="Genomic_DNA"/>
</dbReference>
<dbReference type="SUPFAM" id="SSF143447">
    <property type="entry name" value="AMMECR1-like"/>
    <property type="match status" value="1"/>
</dbReference>
<dbReference type="OrthoDB" id="24630at2759"/>
<dbReference type="Gene3D" id="3.30.700.20">
    <property type="entry name" value="Hypothetical protein ph0010, domain 1"/>
    <property type="match status" value="1"/>
</dbReference>
<dbReference type="Proteomes" id="UP000005018">
    <property type="component" value="Chromosome 1"/>
</dbReference>
<proteinExistence type="predicted"/>
<keyword evidence="3" id="KW-1185">Reference proteome</keyword>
<evidence type="ECO:0000313" key="3">
    <source>
        <dbReference type="Proteomes" id="UP000005018"/>
    </source>
</evidence>
<dbReference type="PANTHER" id="PTHR13016:SF0">
    <property type="entry name" value="AMME SYNDROME CANDIDATE GENE 1 PROTEIN"/>
    <property type="match status" value="1"/>
</dbReference>
<dbReference type="RefSeq" id="XP_003867050.1">
    <property type="nucleotide sequence ID" value="XM_003867002.1"/>
</dbReference>
<dbReference type="NCBIfam" id="TIGR00296">
    <property type="entry name" value="TIGR00296 family protein"/>
    <property type="match status" value="1"/>
</dbReference>
<evidence type="ECO:0000313" key="2">
    <source>
        <dbReference type="EMBL" id="CCG21612.1"/>
    </source>
</evidence>
<dbReference type="HOGENOM" id="CLU_052828_3_0_1"/>
<dbReference type="AlphaFoldDB" id="H8WYY0"/>
<dbReference type="PANTHER" id="PTHR13016">
    <property type="entry name" value="AMMECR1 HOMOLOG"/>
    <property type="match status" value="1"/>
</dbReference>
<dbReference type="InterPro" id="IPR002733">
    <property type="entry name" value="AMMECR1_domain"/>
</dbReference>
<sequence>MSKALCCYAFETLFTELNFESTKVPLKAYFKALQEDASKLPQSAPLFVTWNKNSQLRGCIGTFQEFPVESGVRKFTISSAFQDPRFSPISTKEVASLEVDVTLLDKFQPISDYNDWTIGAHGLKISLDLDNELYSGTFLPSVAEEQDWDKLTTLYYLLKKADYPVSKNSTEEFYSTGLKEGWLKLTKYEGLKAHLTYDSFIKIRESILE</sequence>
<dbReference type="Pfam" id="PF01871">
    <property type="entry name" value="AMMECR1"/>
    <property type="match status" value="1"/>
</dbReference>
<accession>H8WYY0</accession>
<gene>
    <name evidence="2" type="ORF">CORT_0A12270</name>
</gene>